<protein>
    <submittedName>
        <fullName evidence="2">ABC-type transporter, periplasmic substrate-binding protein</fullName>
    </submittedName>
</protein>
<sequence>MSEQANNFKLGLFVIISFALLVTALALLGAGDFFKQETLVETCFNESVQGLDVGSPVKYRGMDIGKVKEITGASRVYGVRSDYVLVIISLFEDVSLGQPGGSVKDKIEHAVAEGLTVQMAFMGLTGAAYLETNYMGETERIPLTIPWEPKHPYIPSKPNKITQMGESLDRIMKKLEDINIQGVLAELQSVIALSAAKLDNANIKEISTQTATLLREIRTTNARLAELFDSTQTKGLMNDARAAVNGAKDIVESSKAPISQALNEFRGAAATANSLAGSLDKTSRLLGDMVWVNTDSIKDVVDNLKITSENLRQMSQDIKRYPARLLFEAPPEKEKTLEK</sequence>
<feature type="domain" description="Mce/MlaD" evidence="1">
    <location>
        <begin position="47"/>
        <end position="131"/>
    </location>
</feature>
<evidence type="ECO:0000259" key="1">
    <source>
        <dbReference type="Pfam" id="PF02470"/>
    </source>
</evidence>
<dbReference type="HOGENOM" id="CLU_013850_2_0_7"/>
<organism evidence="2 3">
    <name type="scientific">Desulforapulum autotrophicum (strain ATCC 43914 / DSM 3382 / VKM B-1955 / HRM2)</name>
    <name type="common">Desulfobacterium autotrophicum</name>
    <dbReference type="NCBI Taxonomy" id="177437"/>
    <lineage>
        <taxon>Bacteria</taxon>
        <taxon>Pseudomonadati</taxon>
        <taxon>Thermodesulfobacteriota</taxon>
        <taxon>Desulfobacteria</taxon>
        <taxon>Desulfobacterales</taxon>
        <taxon>Desulfobacteraceae</taxon>
        <taxon>Desulforapulum</taxon>
    </lineage>
</organism>
<proteinExistence type="predicted"/>
<evidence type="ECO:0000313" key="3">
    <source>
        <dbReference type="Proteomes" id="UP000000442"/>
    </source>
</evidence>
<dbReference type="STRING" id="177437.HRM2_49270"/>
<dbReference type="PANTHER" id="PTHR36698:SF2">
    <property type="entry name" value="MCE_MLAD DOMAIN-CONTAINING PROTEIN"/>
    <property type="match status" value="1"/>
</dbReference>
<dbReference type="Pfam" id="PF02470">
    <property type="entry name" value="MlaD"/>
    <property type="match status" value="1"/>
</dbReference>
<reference evidence="2 3" key="1">
    <citation type="journal article" date="2009" name="Environ. Microbiol.">
        <title>Genome sequence of Desulfobacterium autotrophicum HRM2, a marine sulfate reducer oxidizing organic carbon completely to carbon dioxide.</title>
        <authorList>
            <person name="Strittmatter A.W."/>
            <person name="Liesegang H."/>
            <person name="Rabus R."/>
            <person name="Decker I."/>
            <person name="Amann J."/>
            <person name="Andres S."/>
            <person name="Henne A."/>
            <person name="Fricke W.F."/>
            <person name="Martinez-Arias R."/>
            <person name="Bartels D."/>
            <person name="Goesmann A."/>
            <person name="Krause L."/>
            <person name="Puehler A."/>
            <person name="Klenk H.P."/>
            <person name="Richter M."/>
            <person name="Schuler M."/>
            <person name="Gloeckner F.O."/>
            <person name="Meyerdierks A."/>
            <person name="Gottschalk G."/>
            <person name="Amann R."/>
        </authorList>
    </citation>
    <scope>NUCLEOTIDE SEQUENCE [LARGE SCALE GENOMIC DNA]</scope>
    <source>
        <strain evidence="3">ATCC 43914 / DSM 3382 / HRM2</strain>
    </source>
</reference>
<dbReference type="EMBL" id="CP001087">
    <property type="protein sequence ID" value="ACN17975.1"/>
    <property type="molecule type" value="Genomic_DNA"/>
</dbReference>
<dbReference type="Proteomes" id="UP000000442">
    <property type="component" value="Chromosome"/>
</dbReference>
<dbReference type="RefSeq" id="WP_015906682.1">
    <property type="nucleotide sequence ID" value="NC_012108.1"/>
</dbReference>
<evidence type="ECO:0000313" key="2">
    <source>
        <dbReference type="EMBL" id="ACN17975.1"/>
    </source>
</evidence>
<dbReference type="AlphaFoldDB" id="C0QIN1"/>
<name>C0QIN1_DESAH</name>
<dbReference type="KEGG" id="dat:HRM2_49270"/>
<dbReference type="eggNOG" id="COG1463">
    <property type="taxonomic scope" value="Bacteria"/>
</dbReference>
<dbReference type="PANTHER" id="PTHR36698">
    <property type="entry name" value="BLL5892 PROTEIN"/>
    <property type="match status" value="1"/>
</dbReference>
<accession>C0QIN1</accession>
<dbReference type="InterPro" id="IPR003399">
    <property type="entry name" value="Mce/MlaD"/>
</dbReference>
<keyword evidence="3" id="KW-1185">Reference proteome</keyword>
<dbReference type="OrthoDB" id="9806984at2"/>
<gene>
    <name evidence="2" type="ordered locus">HRM2_49270</name>
</gene>